<feature type="transmembrane region" description="Helical" evidence="7">
    <location>
        <begin position="94"/>
        <end position="113"/>
    </location>
</feature>
<evidence type="ECO:0000256" key="1">
    <source>
        <dbReference type="ARBA" id="ARBA00004651"/>
    </source>
</evidence>
<evidence type="ECO:0000256" key="3">
    <source>
        <dbReference type="ARBA" id="ARBA00022475"/>
    </source>
</evidence>
<dbReference type="Pfam" id="PF00892">
    <property type="entry name" value="EamA"/>
    <property type="match status" value="2"/>
</dbReference>
<evidence type="ECO:0000256" key="2">
    <source>
        <dbReference type="ARBA" id="ARBA00007362"/>
    </source>
</evidence>
<feature type="transmembrane region" description="Helical" evidence="7">
    <location>
        <begin position="32"/>
        <end position="52"/>
    </location>
</feature>
<feature type="transmembrane region" description="Helical" evidence="7">
    <location>
        <begin position="178"/>
        <end position="197"/>
    </location>
</feature>
<proteinExistence type="inferred from homology"/>
<feature type="transmembrane region" description="Helical" evidence="7">
    <location>
        <begin position="120"/>
        <end position="140"/>
    </location>
</feature>
<accession>A0A8J7G387</accession>
<feature type="domain" description="EamA" evidence="8">
    <location>
        <begin position="5"/>
        <end position="135"/>
    </location>
</feature>
<dbReference type="GO" id="GO:0005886">
    <property type="term" value="C:plasma membrane"/>
    <property type="evidence" value="ECO:0007669"/>
    <property type="project" value="UniProtKB-SubCell"/>
</dbReference>
<keyword evidence="3" id="KW-1003">Cell membrane</keyword>
<comment type="subcellular location">
    <subcellularLocation>
        <location evidence="1">Cell membrane</location>
        <topology evidence="1">Multi-pass membrane protein</topology>
    </subcellularLocation>
</comment>
<comment type="caution">
    <text evidence="9">The sequence shown here is derived from an EMBL/GenBank/DDBJ whole genome shotgun (WGS) entry which is preliminary data.</text>
</comment>
<feature type="transmembrane region" description="Helical" evidence="7">
    <location>
        <begin position="270"/>
        <end position="293"/>
    </location>
</feature>
<keyword evidence="4 7" id="KW-0812">Transmembrane</keyword>
<sequence length="307" mass="33331">MTKVYVITVLVMFLWGMNLPLLKYLLTFVGPITLTGFRILLAAISVFVILSVMGLVRLPRGKEWLYIFGGALLNVTMHHYFLNVGLTETSGTSAGLILGTGPVLTAVLTALILRNYPSRLQWVGVAFGFVGVSSVTLLNGGEFTGLSMADSFIFIAILTQVLSFLIIAKAARTLDPRLLTGYMLLIGSVVLIVLGFIQEPGEWRVMLETPPKFWLGFAASGIIGTAIGHMLYNAAVGEIGPTKAAIFINLNTLFSLLGSVVFLGESLTMRHLFAFVLIIIGVILGSGAAQDLWKAKKQKRDEMERMS</sequence>
<keyword evidence="6 7" id="KW-0472">Membrane</keyword>
<feature type="transmembrane region" description="Helical" evidence="7">
    <location>
        <begin position="64"/>
        <end position="82"/>
    </location>
</feature>
<keyword evidence="10" id="KW-1185">Reference proteome</keyword>
<name>A0A8J7G387_9BACL</name>
<dbReference type="Proteomes" id="UP000622653">
    <property type="component" value="Unassembled WGS sequence"/>
</dbReference>
<feature type="transmembrane region" description="Helical" evidence="7">
    <location>
        <begin position="244"/>
        <end position="264"/>
    </location>
</feature>
<dbReference type="EMBL" id="JADKPV010000004">
    <property type="protein sequence ID" value="MBF4501415.1"/>
    <property type="molecule type" value="Genomic_DNA"/>
</dbReference>
<evidence type="ECO:0000256" key="7">
    <source>
        <dbReference type="SAM" id="Phobius"/>
    </source>
</evidence>
<evidence type="ECO:0000256" key="4">
    <source>
        <dbReference type="ARBA" id="ARBA00022692"/>
    </source>
</evidence>
<feature type="transmembrane region" description="Helical" evidence="7">
    <location>
        <begin position="152"/>
        <end position="171"/>
    </location>
</feature>
<evidence type="ECO:0000256" key="5">
    <source>
        <dbReference type="ARBA" id="ARBA00022989"/>
    </source>
</evidence>
<comment type="similarity">
    <text evidence="2">Belongs to the EamA transporter family.</text>
</comment>
<dbReference type="PANTHER" id="PTHR32322">
    <property type="entry name" value="INNER MEMBRANE TRANSPORTER"/>
    <property type="match status" value="1"/>
</dbReference>
<reference evidence="9" key="1">
    <citation type="submission" date="2020-11" db="EMBL/GenBank/DDBJ databases">
        <title>Multidrug resistant novel bacterium Savagea serpentis sp. nov., isolated from the scats of a vine snake (Ahaetulla nasuta).</title>
        <authorList>
            <person name="Venkata Ramana V."/>
            <person name="Vikas Patil S."/>
            <person name="Yogita Lugani V."/>
        </authorList>
    </citation>
    <scope>NUCLEOTIDE SEQUENCE</scope>
    <source>
        <strain evidence="9">SN6</strain>
    </source>
</reference>
<feature type="domain" description="EamA" evidence="8">
    <location>
        <begin position="149"/>
        <end position="284"/>
    </location>
</feature>
<dbReference type="InterPro" id="IPR037185">
    <property type="entry name" value="EmrE-like"/>
</dbReference>
<dbReference type="InterPro" id="IPR050638">
    <property type="entry name" value="AA-Vitamin_Transporters"/>
</dbReference>
<keyword evidence="5 7" id="KW-1133">Transmembrane helix</keyword>
<dbReference type="PANTHER" id="PTHR32322:SF18">
    <property type="entry name" value="S-ADENOSYLMETHIONINE_S-ADENOSYLHOMOCYSTEINE TRANSPORTER"/>
    <property type="match status" value="1"/>
</dbReference>
<evidence type="ECO:0000313" key="9">
    <source>
        <dbReference type="EMBL" id="MBF4501415.1"/>
    </source>
</evidence>
<feature type="transmembrane region" description="Helical" evidence="7">
    <location>
        <begin position="5"/>
        <end position="26"/>
    </location>
</feature>
<evidence type="ECO:0000259" key="8">
    <source>
        <dbReference type="Pfam" id="PF00892"/>
    </source>
</evidence>
<evidence type="ECO:0000256" key="6">
    <source>
        <dbReference type="ARBA" id="ARBA00023136"/>
    </source>
</evidence>
<dbReference type="SUPFAM" id="SSF103481">
    <property type="entry name" value="Multidrug resistance efflux transporter EmrE"/>
    <property type="match status" value="2"/>
</dbReference>
<gene>
    <name evidence="9" type="ORF">IRY55_08580</name>
</gene>
<dbReference type="InterPro" id="IPR000620">
    <property type="entry name" value="EamA_dom"/>
</dbReference>
<feature type="transmembrane region" description="Helical" evidence="7">
    <location>
        <begin position="213"/>
        <end position="232"/>
    </location>
</feature>
<evidence type="ECO:0000313" key="10">
    <source>
        <dbReference type="Proteomes" id="UP000622653"/>
    </source>
</evidence>
<dbReference type="AlphaFoldDB" id="A0A8J7G387"/>
<organism evidence="9 10">
    <name type="scientific">Savagea serpentis</name>
    <dbReference type="NCBI Taxonomy" id="2785297"/>
    <lineage>
        <taxon>Bacteria</taxon>
        <taxon>Bacillati</taxon>
        <taxon>Bacillota</taxon>
        <taxon>Bacilli</taxon>
        <taxon>Bacillales</taxon>
        <taxon>Caryophanaceae</taxon>
        <taxon>Savagea</taxon>
    </lineage>
</organism>
<protein>
    <submittedName>
        <fullName evidence="9">DMT family transporter</fullName>
    </submittedName>
</protein>